<keyword evidence="3" id="KW-0238">DNA-binding</keyword>
<feature type="domain" description="HTH lysR-type" evidence="5">
    <location>
        <begin position="9"/>
        <end position="68"/>
    </location>
</feature>
<feature type="non-terminal residue" evidence="6">
    <location>
        <position position="377"/>
    </location>
</feature>
<evidence type="ECO:0000256" key="1">
    <source>
        <dbReference type="ARBA" id="ARBA00009437"/>
    </source>
</evidence>
<dbReference type="GO" id="GO:0003677">
    <property type="term" value="F:DNA binding"/>
    <property type="evidence" value="ECO:0007669"/>
    <property type="project" value="UniProtKB-KW"/>
</dbReference>
<protein>
    <submittedName>
        <fullName evidence="6">LysR family transcriptional regulator</fullName>
    </submittedName>
</protein>
<dbReference type="PROSITE" id="PS50931">
    <property type="entry name" value="HTH_LYSR"/>
    <property type="match status" value="1"/>
</dbReference>
<dbReference type="Gene3D" id="1.10.10.10">
    <property type="entry name" value="Winged helix-like DNA-binding domain superfamily/Winged helix DNA-binding domain"/>
    <property type="match status" value="1"/>
</dbReference>
<comment type="caution">
    <text evidence="6">The sequence shown here is derived from an EMBL/GenBank/DDBJ whole genome shotgun (WGS) entry which is preliminary data.</text>
</comment>
<dbReference type="PANTHER" id="PTHR30118:SF15">
    <property type="entry name" value="TRANSCRIPTIONAL REGULATORY PROTEIN"/>
    <property type="match status" value="1"/>
</dbReference>
<organism evidence="6 7">
    <name type="scientific">Acinetobacter terrae</name>
    <dbReference type="NCBI Taxonomy" id="2731247"/>
    <lineage>
        <taxon>Bacteria</taxon>
        <taxon>Pseudomonadati</taxon>
        <taxon>Pseudomonadota</taxon>
        <taxon>Gammaproteobacteria</taxon>
        <taxon>Moraxellales</taxon>
        <taxon>Moraxellaceae</taxon>
        <taxon>Acinetobacter</taxon>
        <taxon>Acinetobacter Taxon 24</taxon>
    </lineage>
</organism>
<evidence type="ECO:0000256" key="2">
    <source>
        <dbReference type="ARBA" id="ARBA00023015"/>
    </source>
</evidence>
<evidence type="ECO:0000313" key="6">
    <source>
        <dbReference type="EMBL" id="TCB53264.1"/>
    </source>
</evidence>
<dbReference type="InterPro" id="IPR036390">
    <property type="entry name" value="WH_DNA-bd_sf"/>
</dbReference>
<dbReference type="SUPFAM" id="SSF53850">
    <property type="entry name" value="Periplasmic binding protein-like II"/>
    <property type="match status" value="1"/>
</dbReference>
<dbReference type="PANTHER" id="PTHR30118">
    <property type="entry name" value="HTH-TYPE TRANSCRIPTIONAL REGULATOR LEUO-RELATED"/>
    <property type="match status" value="1"/>
</dbReference>
<dbReference type="InterPro" id="IPR036388">
    <property type="entry name" value="WH-like_DNA-bd_sf"/>
</dbReference>
<evidence type="ECO:0000256" key="3">
    <source>
        <dbReference type="ARBA" id="ARBA00023125"/>
    </source>
</evidence>
<dbReference type="Pfam" id="PF00126">
    <property type="entry name" value="HTH_1"/>
    <property type="match status" value="1"/>
</dbReference>
<dbReference type="EMBL" id="SJOA01000048">
    <property type="protein sequence ID" value="TCB53264.1"/>
    <property type="molecule type" value="Genomic_DNA"/>
</dbReference>
<evidence type="ECO:0000256" key="4">
    <source>
        <dbReference type="ARBA" id="ARBA00023163"/>
    </source>
</evidence>
<dbReference type="Gene3D" id="3.40.190.10">
    <property type="entry name" value="Periplasmic binding protein-like II"/>
    <property type="match status" value="2"/>
</dbReference>
<dbReference type="GO" id="GO:0003700">
    <property type="term" value="F:DNA-binding transcription factor activity"/>
    <property type="evidence" value="ECO:0007669"/>
    <property type="project" value="InterPro"/>
</dbReference>
<evidence type="ECO:0000313" key="7">
    <source>
        <dbReference type="Proteomes" id="UP000291380"/>
    </source>
</evidence>
<dbReference type="CDD" id="cd08417">
    <property type="entry name" value="PBP2_Nitroaromatics_like"/>
    <property type="match status" value="1"/>
</dbReference>
<dbReference type="RefSeq" id="WP_131272277.1">
    <property type="nucleotide sequence ID" value="NZ_SJOA01000048.1"/>
</dbReference>
<dbReference type="OrthoDB" id="8557381at2"/>
<dbReference type="Proteomes" id="UP000291380">
    <property type="component" value="Unassembled WGS sequence"/>
</dbReference>
<gene>
    <name evidence="6" type="ORF">E0H85_16885</name>
</gene>
<reference evidence="6 7" key="1">
    <citation type="submission" date="2019-02" db="EMBL/GenBank/DDBJ databases">
        <title>High diversity of culturable Acinetobacter species in natural soil and water ecosystems.</title>
        <authorList>
            <person name="Radolfova-Krizova L."/>
            <person name="Nemec A."/>
        </authorList>
    </citation>
    <scope>NUCLEOTIDE SEQUENCE [LARGE SCALE GENOMIC DNA]</scope>
    <source>
        <strain evidence="6 7">ANC 4281</strain>
    </source>
</reference>
<keyword evidence="2" id="KW-0805">Transcription regulation</keyword>
<dbReference type="InterPro" id="IPR005119">
    <property type="entry name" value="LysR_subst-bd"/>
</dbReference>
<dbReference type="InterPro" id="IPR000847">
    <property type="entry name" value="LysR_HTH_N"/>
</dbReference>
<dbReference type="Pfam" id="PF03466">
    <property type="entry name" value="LysR_substrate"/>
    <property type="match status" value="1"/>
</dbReference>
<dbReference type="InterPro" id="IPR050389">
    <property type="entry name" value="LysR-type_TF"/>
</dbReference>
<sequence>MDNSSLLHFDLNLLLSLHTLLEFKNVTHAAQALHISQPALSAQLVRLRKSFQDPLLIPSANGKGMVLTEKALALIEPLNILITQLHLIHDTEPAFNPELDQRIFRIAVSDSAVVSISNTIVQFLCDLPNGNIKIEFVHYVPQQINKQLEQDEINLVIDLENNLPDQLPSLLLIDEDFVLCFGKHHPIKTQESLSIEEYCSLQHVIVNTDDNSFSGYTDITLKGLGYKRNIQHSLSHFSVATEYLYKSQSVCTLPRHLVQQSNYPLDFLELPFTSPRYKLRMLWHSKKQNDPAIQWLRNKVYFLIKGQTLSNNPSFNIMNIIRNNTCKPKIEMSGFSKVKMSAFRICTFAIIEADGLICWCLCRIKNLNDCRSCRKSA</sequence>
<keyword evidence="4" id="KW-0804">Transcription</keyword>
<dbReference type="AlphaFoldDB" id="A0A4V2LNU0"/>
<accession>A0A4V2LNU0</accession>
<name>A0A4V2LNU0_9GAMM</name>
<dbReference type="InterPro" id="IPR037402">
    <property type="entry name" value="YidZ_PBP2"/>
</dbReference>
<evidence type="ECO:0000259" key="5">
    <source>
        <dbReference type="PROSITE" id="PS50931"/>
    </source>
</evidence>
<proteinExistence type="inferred from homology"/>
<dbReference type="SUPFAM" id="SSF46785">
    <property type="entry name" value="Winged helix' DNA-binding domain"/>
    <property type="match status" value="1"/>
</dbReference>
<comment type="similarity">
    <text evidence="1">Belongs to the LysR transcriptional regulatory family.</text>
</comment>